<organism evidence="1 2">
    <name type="scientific">Streptomyces phaeoluteigriseus</name>
    <dbReference type="NCBI Taxonomy" id="114686"/>
    <lineage>
        <taxon>Bacteria</taxon>
        <taxon>Bacillati</taxon>
        <taxon>Actinomycetota</taxon>
        <taxon>Actinomycetes</taxon>
        <taxon>Kitasatosporales</taxon>
        <taxon>Streptomycetaceae</taxon>
        <taxon>Streptomyces</taxon>
        <taxon>Streptomyces aurantiacus group</taxon>
    </lineage>
</organism>
<dbReference type="EMBL" id="MPOH02000065">
    <property type="protein sequence ID" value="OQD51699.1"/>
    <property type="molecule type" value="Genomic_DNA"/>
</dbReference>
<name>A0A1V6MGU9_9ACTN</name>
<evidence type="ECO:0000313" key="1">
    <source>
        <dbReference type="EMBL" id="OQD51699.1"/>
    </source>
</evidence>
<reference evidence="1 2" key="2">
    <citation type="submission" date="2017-02" db="EMBL/GenBank/DDBJ databases">
        <title>Draft genome sequence of Streptomyces phaeoluteigriseus type strain DSM41896.</title>
        <authorList>
            <person name="Salih T.S."/>
            <person name="Algora Gallardo L."/>
            <person name="Melo Santos T."/>
            <person name="Filgueira Martinez S."/>
            <person name="Herron P.R."/>
        </authorList>
    </citation>
    <scope>NUCLEOTIDE SEQUENCE [LARGE SCALE GENOMIC DNA]</scope>
    <source>
        <strain evidence="1 2">DSM 41896</strain>
    </source>
</reference>
<protein>
    <submittedName>
        <fullName evidence="1">Uncharacterized protein</fullName>
    </submittedName>
</protein>
<accession>A0A1V6MGU9</accession>
<reference evidence="2" key="1">
    <citation type="submission" date="2016-11" db="EMBL/GenBank/DDBJ databases">
        <authorList>
            <person name="Schniete J.K."/>
            <person name="Salih T."/>
            <person name="Algora Gallardo L."/>
            <person name="Martinez Fernandez S."/>
            <person name="Herron P.R."/>
        </authorList>
    </citation>
    <scope>NUCLEOTIDE SEQUENCE [LARGE SCALE GENOMIC DNA]</scope>
    <source>
        <strain evidence="2">DSM 41896</strain>
    </source>
</reference>
<sequence length="162" mass="17836">MAAVTAMLEELRDLVPLTIEGAAERFAAQEWTPGGKPRDGVETSWRKDGIRGWTQKFRSGAVRASFAVWIRDVDESGYFDDLDAVYEQGEQELATFLPEIENSPLADHLAQTDLTDADKDEFIAARKWILDGRTLTAGVVQQDTDLPVMVVAVLEEPAPASA</sequence>
<gene>
    <name evidence="1" type="ORF">BM536_038615</name>
</gene>
<dbReference type="AlphaFoldDB" id="A0A1V6MGU9"/>
<proteinExistence type="predicted"/>
<dbReference type="Proteomes" id="UP000184286">
    <property type="component" value="Unassembled WGS sequence"/>
</dbReference>
<comment type="caution">
    <text evidence="1">The sequence shown here is derived from an EMBL/GenBank/DDBJ whole genome shotgun (WGS) entry which is preliminary data.</text>
</comment>
<evidence type="ECO:0000313" key="2">
    <source>
        <dbReference type="Proteomes" id="UP000184286"/>
    </source>
</evidence>